<evidence type="ECO:0000313" key="3">
    <source>
        <dbReference type="Proteomes" id="UP000663499"/>
    </source>
</evidence>
<evidence type="ECO:0000313" key="2">
    <source>
        <dbReference type="EMBL" id="QSX08244.1"/>
    </source>
</evidence>
<dbReference type="GO" id="GO:0022857">
    <property type="term" value="F:transmembrane transporter activity"/>
    <property type="evidence" value="ECO:0007669"/>
    <property type="project" value="InterPro"/>
</dbReference>
<dbReference type="GO" id="GO:0043190">
    <property type="term" value="C:ATP-binding cassette (ABC) transporter complex"/>
    <property type="evidence" value="ECO:0007669"/>
    <property type="project" value="InterPro"/>
</dbReference>
<name>A0A975AI27_9FIRM</name>
<dbReference type="EMBL" id="CP071444">
    <property type="protein sequence ID" value="QSX08244.1"/>
    <property type="molecule type" value="Genomic_DNA"/>
</dbReference>
<dbReference type="RefSeq" id="WP_207299586.1">
    <property type="nucleotide sequence ID" value="NZ_CP071444.1"/>
</dbReference>
<accession>A0A975AI27</accession>
<gene>
    <name evidence="2" type="ORF">J0B03_10675</name>
</gene>
<feature type="domain" description="ABC-type glycine betaine transport system substrate-binding" evidence="1">
    <location>
        <begin position="31"/>
        <end position="294"/>
    </location>
</feature>
<sequence>MRKKSFRMLAMIMVLVMLGVGFAGCSSEKEELNLGGQNVNEIVILINMAKLLIEDQTDYEVTLNTEFNGSSVLHQAMEQGEIDVYPTWTGTQLTGILRYEGENMTQQDTYDYVKNGFEEEFNMTWSEPFGFNNTYAFVVKNEIADQYDLETCSDLAEYAPEWVLAGDENFDTRQDAYPGWSEAYGIEFADVLTMQYGLIYRAVDADEVDVAVAYSTDSRIESLGLTILEDDKEFFPAYSGAYVISEDVQENYPEVIEILNQLGGTIDNEQMVSLNYRYDNGEDPDIIAKDFLTEIGLLQ</sequence>
<evidence type="ECO:0000259" key="1">
    <source>
        <dbReference type="Pfam" id="PF04069"/>
    </source>
</evidence>
<dbReference type="KEGG" id="alka:J0B03_10675"/>
<dbReference type="Gene3D" id="3.40.190.120">
    <property type="entry name" value="Osmoprotection protein (prox), domain 2"/>
    <property type="match status" value="1"/>
</dbReference>
<protein>
    <recommendedName>
        <fullName evidence="1">ABC-type glycine betaine transport system substrate-binding domain-containing protein</fullName>
    </recommendedName>
</protein>
<dbReference type="Gene3D" id="3.40.190.10">
    <property type="entry name" value="Periplasmic binding protein-like II"/>
    <property type="match status" value="1"/>
</dbReference>
<proteinExistence type="predicted"/>
<dbReference type="Pfam" id="PF04069">
    <property type="entry name" value="OpuAC"/>
    <property type="match status" value="1"/>
</dbReference>
<dbReference type="PROSITE" id="PS51257">
    <property type="entry name" value="PROKAR_LIPOPROTEIN"/>
    <property type="match status" value="1"/>
</dbReference>
<organism evidence="2 3">
    <name type="scientific">Alkalibacter rhizosphaerae</name>
    <dbReference type="NCBI Taxonomy" id="2815577"/>
    <lineage>
        <taxon>Bacteria</taxon>
        <taxon>Bacillati</taxon>
        <taxon>Bacillota</taxon>
        <taxon>Clostridia</taxon>
        <taxon>Eubacteriales</taxon>
        <taxon>Eubacteriaceae</taxon>
        <taxon>Alkalibacter</taxon>
    </lineage>
</organism>
<dbReference type="Proteomes" id="UP000663499">
    <property type="component" value="Chromosome"/>
</dbReference>
<dbReference type="AlphaFoldDB" id="A0A975AI27"/>
<keyword evidence="3" id="KW-1185">Reference proteome</keyword>
<dbReference type="InterPro" id="IPR007210">
    <property type="entry name" value="ABC_Gly_betaine_transp_sub-bd"/>
</dbReference>
<dbReference type="SUPFAM" id="SSF53850">
    <property type="entry name" value="Periplasmic binding protein-like II"/>
    <property type="match status" value="1"/>
</dbReference>
<reference evidence="2" key="1">
    <citation type="submission" date="2021-03" db="EMBL/GenBank/DDBJ databases">
        <title>Alkalibacter marinus sp. nov., isolated from tidal flat sediment.</title>
        <authorList>
            <person name="Namirimu T."/>
            <person name="Yang J.-A."/>
            <person name="Yang S.-H."/>
            <person name="Kim Y.-J."/>
            <person name="Kwon K.K."/>
        </authorList>
    </citation>
    <scope>NUCLEOTIDE SEQUENCE</scope>
    <source>
        <strain evidence="2">ES005</strain>
    </source>
</reference>